<protein>
    <recommendedName>
        <fullName evidence="6">YpfJ protein, zinc metalloprotease superfamily</fullName>
    </recommendedName>
</protein>
<evidence type="ECO:0000313" key="5">
    <source>
        <dbReference type="EMBL" id="CAA9576879.1"/>
    </source>
</evidence>
<evidence type="ECO:0000256" key="2">
    <source>
        <dbReference type="ARBA" id="ARBA00022692"/>
    </source>
</evidence>
<dbReference type="InterPro" id="IPR007343">
    <property type="entry name" value="Uncharacterised_pept_Zn_put"/>
</dbReference>
<name>A0A6J4VEG4_9BACT</name>
<accession>A0A6J4VEG4</accession>
<dbReference type="PANTHER" id="PTHR30168">
    <property type="entry name" value="PUTATIVE MEMBRANE PROTEIN YPFJ"/>
    <property type="match status" value="1"/>
</dbReference>
<dbReference type="AlphaFoldDB" id="A0A6J4VEG4"/>
<evidence type="ECO:0000256" key="4">
    <source>
        <dbReference type="ARBA" id="ARBA00023136"/>
    </source>
</evidence>
<evidence type="ECO:0000256" key="1">
    <source>
        <dbReference type="ARBA" id="ARBA00004167"/>
    </source>
</evidence>
<gene>
    <name evidence="5" type="ORF">AVDCRST_MAG59-4228</name>
</gene>
<organism evidence="5">
    <name type="scientific">uncultured Thermomicrobiales bacterium</name>
    <dbReference type="NCBI Taxonomy" id="1645740"/>
    <lineage>
        <taxon>Bacteria</taxon>
        <taxon>Pseudomonadati</taxon>
        <taxon>Thermomicrobiota</taxon>
        <taxon>Thermomicrobia</taxon>
        <taxon>Thermomicrobiales</taxon>
        <taxon>environmental samples</taxon>
    </lineage>
</organism>
<keyword evidence="2" id="KW-0812">Transmembrane</keyword>
<proteinExistence type="predicted"/>
<dbReference type="PANTHER" id="PTHR30168:SF0">
    <property type="entry name" value="INNER MEMBRANE PROTEIN"/>
    <property type="match status" value="1"/>
</dbReference>
<dbReference type="Pfam" id="PF04228">
    <property type="entry name" value="Zn_peptidase"/>
    <property type="match status" value="1"/>
</dbReference>
<evidence type="ECO:0000256" key="3">
    <source>
        <dbReference type="ARBA" id="ARBA00022989"/>
    </source>
</evidence>
<reference evidence="5" key="1">
    <citation type="submission" date="2020-02" db="EMBL/GenBank/DDBJ databases">
        <authorList>
            <person name="Meier V. D."/>
        </authorList>
    </citation>
    <scope>NUCLEOTIDE SEQUENCE</scope>
    <source>
        <strain evidence="5">AVDCRST_MAG59</strain>
    </source>
</reference>
<keyword evidence="4" id="KW-0472">Membrane</keyword>
<sequence>MRQYLFRLVVAVGTIGSVLLLLVSPAAAKAVDEQLLAGFGARPIEHLVASGAPANRNVVRLVQLESLPVVPRVSRLAQFEEALAVVGPRTVEGIIDPAAVSDPQRAARFPDLLHAHVDVYWSDRFAEAGRSYRPPAGVIGFSTVIETGCGRADPEVETAFYCVLDETIYYSVAFRQIIDENIGDYGWVTVVAHEWGHHVQRQLGYDLAILPYQSGDVPPVALEQQADCLAGAYTDSAELSGWLDPGDIDEAILVTRISGDPPGTAVLDPSAHGTGSARVGAFVEGYEAGIDGCGLGL</sequence>
<evidence type="ECO:0008006" key="6">
    <source>
        <dbReference type="Google" id="ProtNLM"/>
    </source>
</evidence>
<comment type="subcellular location">
    <subcellularLocation>
        <location evidence="1">Membrane</location>
        <topology evidence="1">Single-pass membrane protein</topology>
    </subcellularLocation>
</comment>
<dbReference type="EMBL" id="CADCWF010000309">
    <property type="protein sequence ID" value="CAA9576879.1"/>
    <property type="molecule type" value="Genomic_DNA"/>
</dbReference>
<keyword evidence="3" id="KW-1133">Transmembrane helix</keyword>
<dbReference type="GO" id="GO:0016020">
    <property type="term" value="C:membrane"/>
    <property type="evidence" value="ECO:0007669"/>
    <property type="project" value="UniProtKB-SubCell"/>
</dbReference>